<keyword evidence="6" id="KW-1133">Transmembrane helix</keyword>
<dbReference type="AlphaFoldDB" id="A0A9D4ZPG2"/>
<comment type="caution">
    <text evidence="8">The sequence shown here is derived from an EMBL/GenBank/DDBJ whole genome shotgun (WGS) entry which is preliminary data.</text>
</comment>
<reference evidence="8" key="1">
    <citation type="submission" date="2021-01" db="EMBL/GenBank/DDBJ databases">
        <title>Adiantum capillus-veneris genome.</title>
        <authorList>
            <person name="Fang Y."/>
            <person name="Liao Q."/>
        </authorList>
    </citation>
    <scope>NUCLEOTIDE SEQUENCE</scope>
    <source>
        <strain evidence="8">H3</strain>
        <tissue evidence="8">Leaf</tissue>
    </source>
</reference>
<evidence type="ECO:0000256" key="2">
    <source>
        <dbReference type="ARBA" id="ARBA00004502"/>
    </source>
</evidence>
<keyword evidence="4" id="KW-0551">Lipid droplet</keyword>
<sequence>MALCTAGALIAGGVAIAAVTAVSWVYKYVTGRHPDVSQQLDSTRFRIQDVANGMRCKACDLAGFASSYGGSAGTEAAPGA</sequence>
<proteinExistence type="inferred from homology"/>
<name>A0A9D4ZPG2_ADICA</name>
<accession>A0A9D4ZPG2</accession>
<evidence type="ECO:0000313" key="8">
    <source>
        <dbReference type="EMBL" id="KAI5083004.1"/>
    </source>
</evidence>
<organism evidence="8 9">
    <name type="scientific">Adiantum capillus-veneris</name>
    <name type="common">Maidenhair fern</name>
    <dbReference type="NCBI Taxonomy" id="13818"/>
    <lineage>
        <taxon>Eukaryota</taxon>
        <taxon>Viridiplantae</taxon>
        <taxon>Streptophyta</taxon>
        <taxon>Embryophyta</taxon>
        <taxon>Tracheophyta</taxon>
        <taxon>Polypodiopsida</taxon>
        <taxon>Polypodiidae</taxon>
        <taxon>Polypodiales</taxon>
        <taxon>Pteridineae</taxon>
        <taxon>Pteridaceae</taxon>
        <taxon>Vittarioideae</taxon>
        <taxon>Adiantum</taxon>
    </lineage>
</organism>
<dbReference type="Pfam" id="PF01277">
    <property type="entry name" value="Oleosin"/>
    <property type="match status" value="1"/>
</dbReference>
<gene>
    <name evidence="8" type="ORF">GOP47_0002747</name>
</gene>
<dbReference type="GO" id="GO:0016020">
    <property type="term" value="C:membrane"/>
    <property type="evidence" value="ECO:0007669"/>
    <property type="project" value="UniProtKB-SubCell"/>
</dbReference>
<dbReference type="OrthoDB" id="690239at2759"/>
<evidence type="ECO:0000256" key="6">
    <source>
        <dbReference type="ARBA" id="ARBA00022989"/>
    </source>
</evidence>
<keyword evidence="9" id="KW-1185">Reference proteome</keyword>
<dbReference type="GO" id="GO:0012511">
    <property type="term" value="C:monolayer-surrounded lipid storage body"/>
    <property type="evidence" value="ECO:0007669"/>
    <property type="project" value="InterPro"/>
</dbReference>
<keyword evidence="7" id="KW-0472">Membrane</keyword>
<evidence type="ECO:0000256" key="4">
    <source>
        <dbReference type="ARBA" id="ARBA00022677"/>
    </source>
</evidence>
<dbReference type="Proteomes" id="UP000886520">
    <property type="component" value="Chromosome 3"/>
</dbReference>
<comment type="similarity">
    <text evidence="3">Belongs to the oleosin family.</text>
</comment>
<keyword evidence="5" id="KW-0812">Transmembrane</keyword>
<comment type="subcellular location">
    <subcellularLocation>
        <location evidence="2">Lipid droplet</location>
    </subcellularLocation>
    <subcellularLocation>
        <location evidence="1">Membrane</location>
        <topology evidence="1">Multi-pass membrane protein</topology>
    </subcellularLocation>
</comment>
<evidence type="ECO:0000313" key="9">
    <source>
        <dbReference type="Proteomes" id="UP000886520"/>
    </source>
</evidence>
<evidence type="ECO:0000256" key="3">
    <source>
        <dbReference type="ARBA" id="ARBA00010858"/>
    </source>
</evidence>
<protein>
    <submittedName>
        <fullName evidence="8">Uncharacterized protein</fullName>
    </submittedName>
</protein>
<dbReference type="EMBL" id="JABFUD020000002">
    <property type="protein sequence ID" value="KAI5083004.1"/>
    <property type="molecule type" value="Genomic_DNA"/>
</dbReference>
<evidence type="ECO:0000256" key="1">
    <source>
        <dbReference type="ARBA" id="ARBA00004141"/>
    </source>
</evidence>
<evidence type="ECO:0000256" key="5">
    <source>
        <dbReference type="ARBA" id="ARBA00022692"/>
    </source>
</evidence>
<dbReference type="InterPro" id="IPR000136">
    <property type="entry name" value="Oleosin"/>
</dbReference>
<evidence type="ECO:0000256" key="7">
    <source>
        <dbReference type="ARBA" id="ARBA00023136"/>
    </source>
</evidence>